<evidence type="ECO:0000256" key="2">
    <source>
        <dbReference type="ARBA" id="ARBA00012282"/>
    </source>
</evidence>
<feature type="transmembrane region" description="Helical" evidence="5">
    <location>
        <begin position="140"/>
        <end position="161"/>
    </location>
</feature>
<gene>
    <name evidence="9" type="ORF">AZ78_0119</name>
</gene>
<comment type="cofactor">
    <cofactor evidence="1">
        <name>Mg(2+)</name>
        <dbReference type="ChEBI" id="CHEBI:18420"/>
    </cofactor>
</comment>
<evidence type="ECO:0000313" key="10">
    <source>
        <dbReference type="Proteomes" id="UP000023435"/>
    </source>
</evidence>
<comment type="catalytic activity">
    <reaction evidence="4">
        <text>3',3'-c-di-GMP + H2O = 5'-phosphoguanylyl(3'-&gt;5')guanosine + H(+)</text>
        <dbReference type="Rhea" id="RHEA:24902"/>
        <dbReference type="ChEBI" id="CHEBI:15377"/>
        <dbReference type="ChEBI" id="CHEBI:15378"/>
        <dbReference type="ChEBI" id="CHEBI:58754"/>
        <dbReference type="ChEBI" id="CHEBI:58805"/>
        <dbReference type="EC" id="3.1.4.52"/>
    </reaction>
    <physiologicalReaction direction="left-to-right" evidence="4">
        <dbReference type="Rhea" id="RHEA:24903"/>
    </physiologicalReaction>
</comment>
<keyword evidence="3" id="KW-0973">c-di-GMP</keyword>
<feature type="domain" description="GGDEF" evidence="7">
    <location>
        <begin position="294"/>
        <end position="426"/>
    </location>
</feature>
<dbReference type="SUPFAM" id="SSF55073">
    <property type="entry name" value="Nucleotide cyclase"/>
    <property type="match status" value="1"/>
</dbReference>
<feature type="transmembrane region" description="Helical" evidence="5">
    <location>
        <begin position="41"/>
        <end position="68"/>
    </location>
</feature>
<dbReference type="OrthoDB" id="9804951at2"/>
<dbReference type="InterPro" id="IPR043128">
    <property type="entry name" value="Rev_trsase/Diguanyl_cyclase"/>
</dbReference>
<accession>A0A108U4T8</accession>
<dbReference type="Pfam" id="PF00990">
    <property type="entry name" value="GGDEF"/>
    <property type="match status" value="1"/>
</dbReference>
<protein>
    <recommendedName>
        <fullName evidence="2">cyclic-guanylate-specific phosphodiesterase</fullName>
        <ecNumber evidence="2">3.1.4.52</ecNumber>
    </recommendedName>
</protein>
<dbReference type="GO" id="GO:0071111">
    <property type="term" value="F:cyclic-guanylate-specific phosphodiesterase activity"/>
    <property type="evidence" value="ECO:0007669"/>
    <property type="project" value="UniProtKB-EC"/>
</dbReference>
<dbReference type="PANTHER" id="PTHR44757:SF2">
    <property type="entry name" value="BIOFILM ARCHITECTURE MAINTENANCE PROTEIN MBAA"/>
    <property type="match status" value="1"/>
</dbReference>
<keyword evidence="5" id="KW-1133">Transmembrane helix</keyword>
<dbReference type="Pfam" id="PF00563">
    <property type="entry name" value="EAL"/>
    <property type="match status" value="1"/>
</dbReference>
<dbReference type="InterPro" id="IPR000160">
    <property type="entry name" value="GGDEF_dom"/>
</dbReference>
<name>A0A108U4T8_9GAMM</name>
<dbReference type="AlphaFoldDB" id="A0A108U4T8"/>
<dbReference type="PANTHER" id="PTHR44757">
    <property type="entry name" value="DIGUANYLATE CYCLASE DGCP"/>
    <property type="match status" value="1"/>
</dbReference>
<keyword evidence="5" id="KW-0812">Transmembrane</keyword>
<dbReference type="SMART" id="SM00052">
    <property type="entry name" value="EAL"/>
    <property type="match status" value="1"/>
</dbReference>
<organism evidence="9 10">
    <name type="scientific">Lysobacter capsici AZ78</name>
    <dbReference type="NCBI Taxonomy" id="1444315"/>
    <lineage>
        <taxon>Bacteria</taxon>
        <taxon>Pseudomonadati</taxon>
        <taxon>Pseudomonadota</taxon>
        <taxon>Gammaproteobacteria</taxon>
        <taxon>Lysobacterales</taxon>
        <taxon>Lysobacteraceae</taxon>
        <taxon>Lysobacter</taxon>
    </lineage>
</organism>
<dbReference type="InterPro" id="IPR029787">
    <property type="entry name" value="Nucleotide_cyclase"/>
</dbReference>
<evidence type="ECO:0000256" key="4">
    <source>
        <dbReference type="ARBA" id="ARBA00051114"/>
    </source>
</evidence>
<dbReference type="SUPFAM" id="SSF141868">
    <property type="entry name" value="EAL domain-like"/>
    <property type="match status" value="1"/>
</dbReference>
<evidence type="ECO:0000256" key="1">
    <source>
        <dbReference type="ARBA" id="ARBA00001946"/>
    </source>
</evidence>
<evidence type="ECO:0000259" key="6">
    <source>
        <dbReference type="PROSITE" id="PS50883"/>
    </source>
</evidence>
<evidence type="ECO:0000259" key="7">
    <source>
        <dbReference type="PROSITE" id="PS50887"/>
    </source>
</evidence>
<dbReference type="EMBL" id="JAJA02000001">
    <property type="protein sequence ID" value="KWS02575.1"/>
    <property type="molecule type" value="Genomic_DNA"/>
</dbReference>
<feature type="domain" description="MHYT" evidence="8">
    <location>
        <begin position="6"/>
        <end position="199"/>
    </location>
</feature>
<evidence type="ECO:0000313" key="9">
    <source>
        <dbReference type="EMBL" id="KWS02575.1"/>
    </source>
</evidence>
<dbReference type="FunFam" id="3.20.20.450:FF:000001">
    <property type="entry name" value="Cyclic di-GMP phosphodiesterase yahA"/>
    <property type="match status" value="1"/>
</dbReference>
<dbReference type="Proteomes" id="UP000023435">
    <property type="component" value="Unassembled WGS sequence"/>
</dbReference>
<dbReference type="CDD" id="cd01949">
    <property type="entry name" value="GGDEF"/>
    <property type="match status" value="1"/>
</dbReference>
<keyword evidence="5" id="KW-0472">Membrane</keyword>
<dbReference type="NCBIfam" id="TIGR00254">
    <property type="entry name" value="GGDEF"/>
    <property type="match status" value="1"/>
</dbReference>
<comment type="caution">
    <text evidence="9">The sequence shown here is derived from an EMBL/GenBank/DDBJ whole genome shotgun (WGS) entry which is preliminary data.</text>
</comment>
<dbReference type="GO" id="GO:0016020">
    <property type="term" value="C:membrane"/>
    <property type="evidence" value="ECO:0007669"/>
    <property type="project" value="UniProtKB-UniRule"/>
</dbReference>
<dbReference type="EC" id="3.1.4.52" evidence="2"/>
<evidence type="ECO:0000256" key="5">
    <source>
        <dbReference type="PROSITE-ProRule" id="PRU00244"/>
    </source>
</evidence>
<dbReference type="InterPro" id="IPR001633">
    <property type="entry name" value="EAL_dom"/>
</dbReference>
<reference evidence="9 10" key="1">
    <citation type="journal article" date="2014" name="Genome Announc.">
        <title>Draft Genome Sequence of Lysobacter capsici AZ78, a Bacterium Antagonistic to Plant-Pathogenic Oomycetes.</title>
        <authorList>
            <person name="Puopolo G."/>
            <person name="Sonego P."/>
            <person name="Engelen K."/>
            <person name="Pertot I."/>
        </authorList>
    </citation>
    <scope>NUCLEOTIDE SEQUENCE [LARGE SCALE GENOMIC DNA]</scope>
    <source>
        <strain evidence="9 10">AZ78</strain>
    </source>
</reference>
<evidence type="ECO:0000259" key="8">
    <source>
        <dbReference type="PROSITE" id="PS50924"/>
    </source>
</evidence>
<dbReference type="Gene3D" id="3.20.20.450">
    <property type="entry name" value="EAL domain"/>
    <property type="match status" value="1"/>
</dbReference>
<feature type="transmembrane region" description="Helical" evidence="5">
    <location>
        <begin position="80"/>
        <end position="97"/>
    </location>
</feature>
<dbReference type="GO" id="GO:0071732">
    <property type="term" value="P:cellular response to nitric oxide"/>
    <property type="evidence" value="ECO:0007669"/>
    <property type="project" value="UniProtKB-ARBA"/>
</dbReference>
<evidence type="ECO:0000256" key="3">
    <source>
        <dbReference type="ARBA" id="ARBA00022636"/>
    </source>
</evidence>
<dbReference type="Pfam" id="PF03707">
    <property type="entry name" value="MHYT"/>
    <property type="match status" value="3"/>
</dbReference>
<dbReference type="PROSITE" id="PS50883">
    <property type="entry name" value="EAL"/>
    <property type="match status" value="1"/>
</dbReference>
<feature type="transmembrane region" description="Helical" evidence="5">
    <location>
        <begin position="173"/>
        <end position="192"/>
    </location>
</feature>
<sequence>MLQGIYSGYLVAISYVVAALASYVALQLAGRATHGDGAARWWWRIGGGCAMGFGIWSMHFIGMLAFHLPIPLGYDLPKTVYSLIAACIASNFALWLVTQRELPPLRHALGAVLMGGGIAAMHYTGMAAMEMKPGIVWNRFWFVLSIVVAVVAAGTALWIAFRLRGESRDAWRMRIVAAMVMGLAVTGMHYTGMEAAGFPQGSICTAAGPNGMPVKWLATLVTIAAFAILAIALMTAVLDRRLQERTSRLRFSLGKAKDQLVFLALHDNLTRLPNRVLLEDRIDEAVQKSARSGARFAVMFLDLDGFKAVNDVYGHHMGDRLLREVAARLTAALRAQDTVARIGGDEFVVVMELSDPADAAIVAGKLIGVMSADFHIDGTHIRVSGSLGIAIHPQDGADGRELLTNADAAMYHAKEHGRNGFRFFEPSMNEGVREQLSLMQDLRHAMERNEFALHYQPKYGAPNGPLIGAEALLRWYHPTRGIVPPEHFIVLAEKSGTLVKLDAWVLNEACRQLRVWHDAGLVLAGISVNLSPAQFESTELFDLVRDVLARHRLEPGALTLEVTESTAMKDPESSLVILRRLSELGVRISIDDFGTGYSSLLYLKRLPARELKIDRGFIRDLSQGTEDAAIVSAIVELGRMLDLKIIAEGVETTAQAGLLADLGCDSLQGYLFSHPLPPDDFMALVAREPVH</sequence>
<dbReference type="FunFam" id="3.30.70.270:FF:000001">
    <property type="entry name" value="Diguanylate cyclase domain protein"/>
    <property type="match status" value="1"/>
</dbReference>
<dbReference type="InterPro" id="IPR005330">
    <property type="entry name" value="MHYT_dom"/>
</dbReference>
<proteinExistence type="predicted"/>
<dbReference type="InterPro" id="IPR035919">
    <property type="entry name" value="EAL_sf"/>
</dbReference>
<feature type="transmembrane region" description="Helical" evidence="5">
    <location>
        <begin position="109"/>
        <end position="128"/>
    </location>
</feature>
<dbReference type="PROSITE" id="PS50924">
    <property type="entry name" value="MHYT"/>
    <property type="match status" value="1"/>
</dbReference>
<dbReference type="PROSITE" id="PS50887">
    <property type="entry name" value="GGDEF"/>
    <property type="match status" value="1"/>
</dbReference>
<feature type="transmembrane region" description="Helical" evidence="5">
    <location>
        <begin position="6"/>
        <end position="29"/>
    </location>
</feature>
<dbReference type="InterPro" id="IPR052155">
    <property type="entry name" value="Biofilm_reg_signaling"/>
</dbReference>
<keyword evidence="10" id="KW-1185">Reference proteome</keyword>
<dbReference type="SMART" id="SM00267">
    <property type="entry name" value="GGDEF"/>
    <property type="match status" value="1"/>
</dbReference>
<feature type="domain" description="EAL" evidence="6">
    <location>
        <begin position="435"/>
        <end position="689"/>
    </location>
</feature>
<feature type="transmembrane region" description="Helical" evidence="5">
    <location>
        <begin position="216"/>
        <end position="238"/>
    </location>
</feature>
<dbReference type="Gene3D" id="3.30.70.270">
    <property type="match status" value="1"/>
</dbReference>
<dbReference type="CDD" id="cd01948">
    <property type="entry name" value="EAL"/>
    <property type="match status" value="1"/>
</dbReference>